<feature type="transmembrane region" description="Helical" evidence="2">
    <location>
        <begin position="160"/>
        <end position="180"/>
    </location>
</feature>
<evidence type="ECO:0000313" key="4">
    <source>
        <dbReference type="Proteomes" id="UP000799302"/>
    </source>
</evidence>
<feature type="compositionally biased region" description="Basic and acidic residues" evidence="1">
    <location>
        <begin position="82"/>
        <end position="91"/>
    </location>
</feature>
<organism evidence="3 4">
    <name type="scientific">Microthyrium microscopicum</name>
    <dbReference type="NCBI Taxonomy" id="703497"/>
    <lineage>
        <taxon>Eukaryota</taxon>
        <taxon>Fungi</taxon>
        <taxon>Dikarya</taxon>
        <taxon>Ascomycota</taxon>
        <taxon>Pezizomycotina</taxon>
        <taxon>Dothideomycetes</taxon>
        <taxon>Dothideomycetes incertae sedis</taxon>
        <taxon>Microthyriales</taxon>
        <taxon>Microthyriaceae</taxon>
        <taxon>Microthyrium</taxon>
    </lineage>
</organism>
<evidence type="ECO:0000256" key="1">
    <source>
        <dbReference type="SAM" id="MobiDB-lite"/>
    </source>
</evidence>
<feature type="transmembrane region" description="Helical" evidence="2">
    <location>
        <begin position="260"/>
        <end position="286"/>
    </location>
</feature>
<dbReference type="PANTHER" id="PTHR35041:SF3">
    <property type="entry name" value="FORMYLMETHIONINE DEFORMYLASE-LIKE PROTEIN"/>
    <property type="match status" value="1"/>
</dbReference>
<feature type="transmembrane region" description="Helical" evidence="2">
    <location>
        <begin position="200"/>
        <end position="217"/>
    </location>
</feature>
<gene>
    <name evidence="3" type="ORF">BT63DRAFT_222969</name>
</gene>
<evidence type="ECO:0000313" key="3">
    <source>
        <dbReference type="EMBL" id="KAF2669840.1"/>
    </source>
</evidence>
<dbReference type="EMBL" id="MU004234">
    <property type="protein sequence ID" value="KAF2669840.1"/>
    <property type="molecule type" value="Genomic_DNA"/>
</dbReference>
<keyword evidence="2" id="KW-1133">Transmembrane helix</keyword>
<feature type="region of interest" description="Disordered" evidence="1">
    <location>
        <begin position="766"/>
        <end position="794"/>
    </location>
</feature>
<name>A0A6A6UDA8_9PEZI</name>
<feature type="compositionally biased region" description="Polar residues" evidence="1">
    <location>
        <begin position="96"/>
        <end position="118"/>
    </location>
</feature>
<evidence type="ECO:0000256" key="2">
    <source>
        <dbReference type="SAM" id="Phobius"/>
    </source>
</evidence>
<feature type="compositionally biased region" description="Low complexity" evidence="1">
    <location>
        <begin position="9"/>
        <end position="23"/>
    </location>
</feature>
<accession>A0A6A6UDA8</accession>
<reference evidence="3" key="1">
    <citation type="journal article" date="2020" name="Stud. Mycol.">
        <title>101 Dothideomycetes genomes: a test case for predicting lifestyles and emergence of pathogens.</title>
        <authorList>
            <person name="Haridas S."/>
            <person name="Albert R."/>
            <person name="Binder M."/>
            <person name="Bloem J."/>
            <person name="Labutti K."/>
            <person name="Salamov A."/>
            <person name="Andreopoulos B."/>
            <person name="Baker S."/>
            <person name="Barry K."/>
            <person name="Bills G."/>
            <person name="Bluhm B."/>
            <person name="Cannon C."/>
            <person name="Castanera R."/>
            <person name="Culley D."/>
            <person name="Daum C."/>
            <person name="Ezra D."/>
            <person name="Gonzalez J."/>
            <person name="Henrissat B."/>
            <person name="Kuo A."/>
            <person name="Liang C."/>
            <person name="Lipzen A."/>
            <person name="Lutzoni F."/>
            <person name="Magnuson J."/>
            <person name="Mondo S."/>
            <person name="Nolan M."/>
            <person name="Ohm R."/>
            <person name="Pangilinan J."/>
            <person name="Park H.-J."/>
            <person name="Ramirez L."/>
            <person name="Alfaro M."/>
            <person name="Sun H."/>
            <person name="Tritt A."/>
            <person name="Yoshinaga Y."/>
            <person name="Zwiers L.-H."/>
            <person name="Turgeon B."/>
            <person name="Goodwin S."/>
            <person name="Spatafora J."/>
            <person name="Crous P."/>
            <person name="Grigoriev I."/>
        </authorList>
    </citation>
    <scope>NUCLEOTIDE SEQUENCE</scope>
    <source>
        <strain evidence="3">CBS 115976</strain>
    </source>
</reference>
<proteinExistence type="predicted"/>
<keyword evidence="4" id="KW-1185">Reference proteome</keyword>
<dbReference type="AlphaFoldDB" id="A0A6A6UDA8"/>
<feature type="region of interest" description="Disordered" evidence="1">
    <location>
        <begin position="1"/>
        <end position="65"/>
    </location>
</feature>
<dbReference type="Proteomes" id="UP000799302">
    <property type="component" value="Unassembled WGS sequence"/>
</dbReference>
<keyword evidence="2" id="KW-0472">Membrane</keyword>
<evidence type="ECO:0008006" key="5">
    <source>
        <dbReference type="Google" id="ProtNLM"/>
    </source>
</evidence>
<dbReference type="PANTHER" id="PTHR35041">
    <property type="entry name" value="MEDIATOR OF RNA POLYMERASE II TRANSCRIPTION SUBUNIT 1"/>
    <property type="match status" value="1"/>
</dbReference>
<dbReference type="OrthoDB" id="5340195at2759"/>
<protein>
    <recommendedName>
        <fullName evidence="5">Formylmethionine deformylase-like protein</fullName>
    </recommendedName>
</protein>
<feature type="region of interest" description="Disordered" evidence="1">
    <location>
        <begin position="81"/>
        <end position="137"/>
    </location>
</feature>
<keyword evidence="2" id="KW-0812">Transmembrane</keyword>
<feature type="transmembrane region" description="Helical" evidence="2">
    <location>
        <begin position="690"/>
        <end position="712"/>
    </location>
</feature>
<sequence>MEERTERPASSLYTSSTTYTAAAFRNPVYSQESEHDPVSPEQSPPRNTPRIIEPEQFSHPLRHKPTPIVSIGAEYQQLSLGDHPEADDHTLRPQPFSHNSFSSIQSNDPLLTPGSQRSGDYLLSNPRESGRLNGPPLPPYGQDTHLIEPWERWRWLNSSWTMYGLLIIGIAGAISHHAFYAHLDRQPVYNQLMQLRYGAALAYVTKASLMAAVVFAYRQQLWATCRRKNLRMTTIDSLFAATEDLSALANLDLPRVAKSVLALSIMVWLFPLTVILTPATLTVAPLQDTNHTMCSSVRTLNFDMEKPKNWRLPVKINNYPLVALSLWNSTLNSTGQIKTPFNETFLDYYTAPTRQLDSASTLSALLKKVVPRENASVETCGAGWNCTYTISFIAPGYKCEQIAEGRNDNTDKLADMNAPFNTNDLIPDGNCSYIAQSFLGEYSNIQIDAVPGGAPKVVGPLPKNLGTFRTEPVLWVGHSDRIDPNTPLPSSSADPAWNSSYMPKIFRCEHYVTNYTVRFNHTLASQGTTIVNKTYLYPIINTTYVPNQDANDGTKDNTTATPESNYIYPLDTERYRLTAAYHSVGLVFREYMNGTMSYNGGAVANTDALKTRLINPTNYLVIDNYITELQKFYEDIILSLFSYPQFLIVTWAGAPNTSSGIANATDPKLLWPCTKTRITNKFVYRARDLWITYSLAILCATVGVAFGAAALAQNNHHVRSTRFSSIVAATRAPVLEDLPWKHSKWGEVPLSVYDATLGYGLVVDESPRASPMGESPPMEQGEGRPPQTPGGREYWGFAPVERLTQGTELRGQNYRARGSVLSFKTY</sequence>